<keyword evidence="2" id="KW-1133">Transmembrane helix</keyword>
<dbReference type="OrthoDB" id="4428043at2"/>
<feature type="region of interest" description="Disordered" evidence="1">
    <location>
        <begin position="423"/>
        <end position="481"/>
    </location>
</feature>
<dbReference type="Proteomes" id="UP000185479">
    <property type="component" value="Chromosome"/>
</dbReference>
<dbReference type="EMBL" id="CP009246">
    <property type="protein sequence ID" value="APT86442.1"/>
    <property type="molecule type" value="Genomic_DNA"/>
</dbReference>
<dbReference type="Pfam" id="PF19877">
    <property type="entry name" value="DUF6350"/>
    <property type="match status" value="1"/>
</dbReference>
<dbReference type="AlphaFoldDB" id="A0A1L7CKR8"/>
<evidence type="ECO:0000313" key="4">
    <source>
        <dbReference type="EMBL" id="GEB97663.1"/>
    </source>
</evidence>
<gene>
    <name evidence="4" type="ORF">CFL01nite_11580</name>
    <name evidence="3" type="ORF">CFLV_04075</name>
</gene>
<protein>
    <submittedName>
        <fullName evidence="3">Uncharacterized protein</fullName>
    </submittedName>
</protein>
<feature type="compositionally biased region" description="Acidic residues" evidence="1">
    <location>
        <begin position="433"/>
        <end position="471"/>
    </location>
</feature>
<evidence type="ECO:0000313" key="3">
    <source>
        <dbReference type="EMBL" id="APT86442.1"/>
    </source>
</evidence>
<proteinExistence type="predicted"/>
<feature type="region of interest" description="Disordered" evidence="1">
    <location>
        <begin position="496"/>
        <end position="539"/>
    </location>
</feature>
<feature type="transmembrane region" description="Helical" evidence="2">
    <location>
        <begin position="263"/>
        <end position="290"/>
    </location>
</feature>
<sequence>MNRNTSPQSRSTSRPRAQTRGRGHQSIDPASRIAHKAGAQAKARRARPPLSKFERARRMAFAVALPQAVLILAILAVALGALLLTGTSLAWLPAVIAESWMVLNLGPVVAGGITISVMPLLPALLFAFVIARRIRNTIRSKVSINDVAILAVAAVVVPAALTILAWLMLWDAGKVFDVSPPNLAMALPRILLLHLCVLAGGMGPRLWRALARRFGVSTLLVDAAFSALRYLAYAGIVSLVVFVIVAAVGWGRQSELLASYPHLGAGGVVGLVALSLLYLPNAVVYTMGVLSGAQLHVGDASVSLFNVDLVALPPVPLFGVVPASVQAWAVVLLLALPCSAAYLFYRRRPSFQFAAVAGLMAAVGMLILGYLSSGELGYYGFTGLSVWVAAGLSGVWLAAVGLAFAAASLLLQAQSARSAAYEEEASVVPAPEDQVESDDAGEVAEEEDSPEDPEISAGSEDTDVDIDVDPDDGSRDYADVVDAEVVDAEVVDAEVVNAEVVNEDSASKGTEEAAQESSISVDQDEDSAPESESAEDKEH</sequence>
<feature type="region of interest" description="Disordered" evidence="1">
    <location>
        <begin position="1"/>
        <end position="31"/>
    </location>
</feature>
<evidence type="ECO:0000256" key="1">
    <source>
        <dbReference type="SAM" id="MobiDB-lite"/>
    </source>
</evidence>
<feature type="transmembrane region" description="Helical" evidence="2">
    <location>
        <begin position="327"/>
        <end position="345"/>
    </location>
</feature>
<feature type="compositionally biased region" description="Low complexity" evidence="1">
    <location>
        <begin position="1"/>
        <end position="16"/>
    </location>
</feature>
<evidence type="ECO:0000313" key="5">
    <source>
        <dbReference type="Proteomes" id="UP000185479"/>
    </source>
</evidence>
<feature type="transmembrane region" description="Helical" evidence="2">
    <location>
        <begin position="352"/>
        <end position="372"/>
    </location>
</feature>
<feature type="transmembrane region" description="Helical" evidence="2">
    <location>
        <begin position="105"/>
        <end position="131"/>
    </location>
</feature>
<dbReference type="Proteomes" id="UP000315353">
    <property type="component" value="Unassembled WGS sequence"/>
</dbReference>
<feature type="transmembrane region" description="Helical" evidence="2">
    <location>
        <begin position="60"/>
        <end position="85"/>
    </location>
</feature>
<dbReference type="EMBL" id="BJNB01000014">
    <property type="protein sequence ID" value="GEB97663.1"/>
    <property type="molecule type" value="Genomic_DNA"/>
</dbReference>
<feature type="transmembrane region" description="Helical" evidence="2">
    <location>
        <begin position="190"/>
        <end position="207"/>
    </location>
</feature>
<dbReference type="InterPro" id="IPR045931">
    <property type="entry name" value="DUF6350"/>
</dbReference>
<name>A0A1L7CKR8_CORFL</name>
<dbReference type="KEGG" id="cfc:CFLV_04075"/>
<dbReference type="GeneID" id="82879894"/>
<feature type="compositionally biased region" description="Acidic residues" evidence="1">
    <location>
        <begin position="522"/>
        <end position="533"/>
    </location>
</feature>
<organism evidence="3 5">
    <name type="scientific">Corynebacterium flavescens</name>
    <dbReference type="NCBI Taxonomy" id="28028"/>
    <lineage>
        <taxon>Bacteria</taxon>
        <taxon>Bacillati</taxon>
        <taxon>Actinomycetota</taxon>
        <taxon>Actinomycetes</taxon>
        <taxon>Mycobacteriales</taxon>
        <taxon>Corynebacteriaceae</taxon>
        <taxon>Corynebacterium</taxon>
    </lineage>
</organism>
<feature type="transmembrane region" description="Helical" evidence="2">
    <location>
        <begin position="143"/>
        <end position="170"/>
    </location>
</feature>
<evidence type="ECO:0000256" key="2">
    <source>
        <dbReference type="SAM" id="Phobius"/>
    </source>
</evidence>
<reference evidence="3 5" key="1">
    <citation type="submission" date="2014-08" db="EMBL/GenBank/DDBJ databases">
        <title>Complete genome sequence of Corynebacterium flavescens OJ8(T)(=DSM 20296(T)), isolated from cheese.</title>
        <authorList>
            <person name="Ruckert C."/>
            <person name="Albersmeier A."/>
            <person name="Winkler A."/>
            <person name="Kalinowski J."/>
        </authorList>
    </citation>
    <scope>NUCLEOTIDE SEQUENCE [LARGE SCALE GENOMIC DNA]</scope>
    <source>
        <strain evidence="3 5">OJ8</strain>
    </source>
</reference>
<accession>A0A1L7CKR8</accession>
<keyword evidence="2" id="KW-0812">Transmembrane</keyword>
<evidence type="ECO:0000313" key="6">
    <source>
        <dbReference type="Proteomes" id="UP000315353"/>
    </source>
</evidence>
<feature type="transmembrane region" description="Helical" evidence="2">
    <location>
        <begin position="302"/>
        <end position="321"/>
    </location>
</feature>
<dbReference type="STRING" id="28028.CFLV_04075"/>
<keyword evidence="2" id="KW-0472">Membrane</keyword>
<feature type="transmembrane region" description="Helical" evidence="2">
    <location>
        <begin position="228"/>
        <end position="251"/>
    </location>
</feature>
<feature type="transmembrane region" description="Helical" evidence="2">
    <location>
        <begin position="384"/>
        <end position="411"/>
    </location>
</feature>
<dbReference type="RefSeq" id="WP_084559131.1">
    <property type="nucleotide sequence ID" value="NZ_BJNB01000014.1"/>
</dbReference>
<keyword evidence="5" id="KW-1185">Reference proteome</keyword>
<reference evidence="4 6" key="2">
    <citation type="submission" date="2019-06" db="EMBL/GenBank/DDBJ databases">
        <title>Whole genome shotgun sequence of Corynebacterium flavescens NBRC 14136.</title>
        <authorList>
            <person name="Hosoyama A."/>
            <person name="Uohara A."/>
            <person name="Ohji S."/>
            <person name="Ichikawa N."/>
        </authorList>
    </citation>
    <scope>NUCLEOTIDE SEQUENCE [LARGE SCALE GENOMIC DNA]</scope>
    <source>
        <strain evidence="4 6">NBRC 14136</strain>
    </source>
</reference>